<feature type="region of interest" description="Disordered" evidence="1">
    <location>
        <begin position="128"/>
        <end position="189"/>
    </location>
</feature>
<keyword evidence="2" id="KW-0472">Membrane</keyword>
<gene>
    <name evidence="3" type="ORF">pipiens_002875</name>
</gene>
<feature type="transmembrane region" description="Helical" evidence="2">
    <location>
        <begin position="93"/>
        <end position="112"/>
    </location>
</feature>
<dbReference type="AlphaFoldDB" id="A0ABD1D9W7"/>
<dbReference type="Proteomes" id="UP001562425">
    <property type="component" value="Unassembled WGS sequence"/>
</dbReference>
<evidence type="ECO:0000313" key="3">
    <source>
        <dbReference type="EMBL" id="KAL1395294.1"/>
    </source>
</evidence>
<feature type="compositionally biased region" description="Gly residues" evidence="1">
    <location>
        <begin position="46"/>
        <end position="60"/>
    </location>
</feature>
<proteinExistence type="predicted"/>
<reference evidence="3 4" key="1">
    <citation type="submission" date="2024-05" db="EMBL/GenBank/DDBJ databases">
        <title>Culex pipiens pipiens assembly and annotation.</title>
        <authorList>
            <person name="Alout H."/>
            <person name="Durand T."/>
        </authorList>
    </citation>
    <scope>NUCLEOTIDE SEQUENCE [LARGE SCALE GENOMIC DNA]</scope>
    <source>
        <strain evidence="3">HA-2024</strain>
        <tissue evidence="3">Whole body</tissue>
    </source>
</reference>
<organism evidence="3 4">
    <name type="scientific">Culex pipiens pipiens</name>
    <name type="common">Northern house mosquito</name>
    <dbReference type="NCBI Taxonomy" id="38569"/>
    <lineage>
        <taxon>Eukaryota</taxon>
        <taxon>Metazoa</taxon>
        <taxon>Ecdysozoa</taxon>
        <taxon>Arthropoda</taxon>
        <taxon>Hexapoda</taxon>
        <taxon>Insecta</taxon>
        <taxon>Pterygota</taxon>
        <taxon>Neoptera</taxon>
        <taxon>Endopterygota</taxon>
        <taxon>Diptera</taxon>
        <taxon>Nematocera</taxon>
        <taxon>Culicoidea</taxon>
        <taxon>Culicidae</taxon>
        <taxon>Culicinae</taxon>
        <taxon>Culicini</taxon>
        <taxon>Culex</taxon>
        <taxon>Culex</taxon>
    </lineage>
</organism>
<accession>A0ABD1D9W7</accession>
<evidence type="ECO:0000256" key="1">
    <source>
        <dbReference type="SAM" id="MobiDB-lite"/>
    </source>
</evidence>
<dbReference type="EMBL" id="JBEHCU010007208">
    <property type="protein sequence ID" value="KAL1395294.1"/>
    <property type="molecule type" value="Genomic_DNA"/>
</dbReference>
<keyword evidence="2" id="KW-0812">Transmembrane</keyword>
<evidence type="ECO:0000256" key="2">
    <source>
        <dbReference type="SAM" id="Phobius"/>
    </source>
</evidence>
<feature type="region of interest" description="Disordered" evidence="1">
    <location>
        <begin position="37"/>
        <end position="67"/>
    </location>
</feature>
<feature type="compositionally biased region" description="Gly residues" evidence="1">
    <location>
        <begin position="164"/>
        <end position="176"/>
    </location>
</feature>
<evidence type="ECO:0000313" key="4">
    <source>
        <dbReference type="Proteomes" id="UP001562425"/>
    </source>
</evidence>
<name>A0ABD1D9W7_CULPP</name>
<keyword evidence="4" id="KW-1185">Reference proteome</keyword>
<keyword evidence="2" id="KW-1133">Transmembrane helix</keyword>
<protein>
    <submittedName>
        <fullName evidence="3">Uncharacterized protein</fullName>
    </submittedName>
</protein>
<feature type="region of interest" description="Disordered" evidence="1">
    <location>
        <begin position="1"/>
        <end position="22"/>
    </location>
</feature>
<sequence>MRKKPDFITQKNPFRGHPRATGGISAAGARARIIPRTSFDFEDPGGGDLRGGGGQGGGGESAEASGRIHAAESTWWWPARIMTTRWSSPKCRIYSGIVVAVLIILTLIVTLMHQSSVNRQPQPHLGTLVGVVHGGDQDSERDAGGAVTGSDSDGGRTSGTSTLGKGGGGEGSTGEGEGVDSNRISGENG</sequence>
<comment type="caution">
    <text evidence="3">The sequence shown here is derived from an EMBL/GenBank/DDBJ whole genome shotgun (WGS) entry which is preliminary data.</text>
</comment>